<organism evidence="3 4">
    <name type="scientific">Marivirga sericea</name>
    <dbReference type="NCBI Taxonomy" id="1028"/>
    <lineage>
        <taxon>Bacteria</taxon>
        <taxon>Pseudomonadati</taxon>
        <taxon>Bacteroidota</taxon>
        <taxon>Cytophagia</taxon>
        <taxon>Cytophagales</taxon>
        <taxon>Marivirgaceae</taxon>
        <taxon>Marivirga</taxon>
    </lineage>
</organism>
<dbReference type="SUPFAM" id="SSF49265">
    <property type="entry name" value="Fibronectin type III"/>
    <property type="match status" value="5"/>
</dbReference>
<accession>A0A1X7LDH6</accession>
<dbReference type="SMART" id="SM00089">
    <property type="entry name" value="PKD"/>
    <property type="match status" value="3"/>
</dbReference>
<dbReference type="STRING" id="1028.SAMN05661096_03843"/>
<feature type="domain" description="Fibronectin type-III" evidence="2">
    <location>
        <begin position="1101"/>
        <end position="1216"/>
    </location>
</feature>
<protein>
    <submittedName>
        <fullName evidence="3">Gliding motility-associated C-terminal domain-containing protein</fullName>
    </submittedName>
</protein>
<evidence type="ECO:0000313" key="4">
    <source>
        <dbReference type="Proteomes" id="UP000193804"/>
    </source>
</evidence>
<dbReference type="Pfam" id="PF19081">
    <property type="entry name" value="Ig_7"/>
    <property type="match status" value="1"/>
</dbReference>
<dbReference type="InterPro" id="IPR044023">
    <property type="entry name" value="Ig_7"/>
</dbReference>
<gene>
    <name evidence="3" type="ORF">SAMN05661096_03843</name>
</gene>
<dbReference type="RefSeq" id="WP_085518964.1">
    <property type="nucleotide sequence ID" value="NZ_FXAW01000010.1"/>
</dbReference>
<dbReference type="InterPro" id="IPR003961">
    <property type="entry name" value="FN3_dom"/>
</dbReference>
<dbReference type="SMART" id="SM00060">
    <property type="entry name" value="FN3"/>
    <property type="match status" value="10"/>
</dbReference>
<evidence type="ECO:0000313" key="3">
    <source>
        <dbReference type="EMBL" id="SMG51918.1"/>
    </source>
</evidence>
<dbReference type="InterPro" id="IPR026341">
    <property type="entry name" value="T9SS_type_B"/>
</dbReference>
<dbReference type="Proteomes" id="UP000193804">
    <property type="component" value="Unassembled WGS sequence"/>
</dbReference>
<dbReference type="Pfam" id="PF17963">
    <property type="entry name" value="Big_9"/>
    <property type="match status" value="1"/>
</dbReference>
<dbReference type="PROSITE" id="PS50853">
    <property type="entry name" value="FN3"/>
    <property type="match status" value="1"/>
</dbReference>
<dbReference type="Pfam" id="PF13585">
    <property type="entry name" value="CHU_C"/>
    <property type="match status" value="1"/>
</dbReference>
<keyword evidence="1" id="KW-0677">Repeat</keyword>
<dbReference type="InterPro" id="IPR022409">
    <property type="entry name" value="PKD/Chitinase_dom"/>
</dbReference>
<evidence type="ECO:0000256" key="1">
    <source>
        <dbReference type="ARBA" id="ARBA00022737"/>
    </source>
</evidence>
<dbReference type="PANTHER" id="PTHR13817:SF166">
    <property type="entry name" value="NEURONAL IGCAM-RELATED"/>
    <property type="match status" value="1"/>
</dbReference>
<dbReference type="PANTHER" id="PTHR13817">
    <property type="entry name" value="TITIN"/>
    <property type="match status" value="1"/>
</dbReference>
<dbReference type="InterPro" id="IPR013783">
    <property type="entry name" value="Ig-like_fold"/>
</dbReference>
<dbReference type="InterPro" id="IPR050964">
    <property type="entry name" value="Striated_Muscle_Regulatory"/>
</dbReference>
<dbReference type="OrthoDB" id="1490014at2"/>
<evidence type="ECO:0000259" key="2">
    <source>
        <dbReference type="PROSITE" id="PS50853"/>
    </source>
</evidence>
<name>A0A1X7LDH6_9BACT</name>
<dbReference type="EMBL" id="FXAW01000010">
    <property type="protein sequence ID" value="SMG51918.1"/>
    <property type="molecule type" value="Genomic_DNA"/>
</dbReference>
<proteinExistence type="predicted"/>
<keyword evidence="4" id="KW-1185">Reference proteome</keyword>
<dbReference type="Gene3D" id="2.60.40.10">
    <property type="entry name" value="Immunoglobulins"/>
    <property type="match status" value="5"/>
</dbReference>
<reference evidence="4" key="1">
    <citation type="submission" date="2017-04" db="EMBL/GenBank/DDBJ databases">
        <authorList>
            <person name="Varghese N."/>
            <person name="Submissions S."/>
        </authorList>
    </citation>
    <scope>NUCLEOTIDE SEQUENCE [LARGE SCALE GENOMIC DNA]</scope>
    <source>
        <strain evidence="4">DSM 4125</strain>
    </source>
</reference>
<sequence>MKALYNICLLVIVVLLIVPESIIAQAPTTGASNFSVSNIEGNRIRLNWSRGDGSSILVIASESATFNGSGVPSDGTDYNAGFALGTGDQIGSGNFVVYRGSSSSFNLTDLEKSTTYYFRFYEFNGVDFGTEYNVSDVLNGSASTLSEPSLGPSNFTSTTTGNTASLGWARGNGSRTLVILQAGSEAPEPILYSNYFASSNFGSGTSIGSGEAVYFGTGVATNVTNLEPNTEYFYRILEANGNAGPVYNYVDVVVGSFTTSGAPSVGSTNLSFNFIEGNRGRVNFAVGDGSRRLIVARQDEPVSWIPADGVEYNADATFGDGDALGDNTFVVGKSTSSSVTLTGLTPATTYHIAVFEFNGSATNTFYLTNSTEVLTGQFSTIEPPTISTSNLTFSNILGHQAEVSFTAGSGDQRLVLVRDGAPVTDVPVNLVSYSSSNSFSSAPSLGDSKSVYRGTGSSFTLNRLEPSTTYHFAVFEFNGSNGPVYKQADPLTGSFTTAGKPTLAPDTFSFSFLEGDRFRFNFSAGNGFGRIIIAKEGAPVDEFPVDGTSYESSTTFGTASADLGNGNFVIDNNPSVGNNSSENVLGLQIGTTYHFAVIEYNGTGVNRVYMSPSDALTASNATLSSPTIQAANINFTDITANSVTINWDNGNGERRIVLLREGNPVADLPVDLTSYFSSPNYPSSPSLGSGKRVYTNTGNSVNITNIPPGEYHIAIIEYNGSSRPVYRNVDPLTGIVNVGSKPLVPASNVLFDFVDGNRMRIRYDRGDGISRLIIAKKGAPVDAFPVDFIGYTDDPNFGDGSELGTGNFVVASTTGTNAVISNLEPETEYHFAIVEVNGSGTNSFYQEASIVATSSNSTLSAPEVPTSEFFANNVTGNSLELTWTRGDGSARLILAKEAAPVNAVPTDLTNYSTSSNFGSGTSLNIDNYAVYAGSSDNFNLNNLKPNTTYHFASYEYNGNSGKVYLTELVGRASFTTEPRPSEPSSNLSIDLVNGDRFRLLLTRGNGSRRLIVVKKGGLVTTTPEDLNTYVTGSFEMGANLGEGNFVTGISSNQSFFITGLEPDTEYGVAVFEFDGEDGNERFLINNYPNRIFSTASAPVISPQSLLVNSLGSSTVNLSWTSGNGEGRMLVVRPNLPVSFVPENLNSHGSNSTNFSATSTDLGEGHKHIRRGNQTDVDITNLDAGTTYYVAVFEYNGSAQPVYNETALGGFFTTLPSTGLAIGGFDVLTFCPSQVVNVPYFFTGVLNTGNELSIELSDITGSFASPTILGTQSTTNNSGFITSTLPASLPEGTGYRLRVRSTSPANISNDNGGDIQIATSVQPIVTVTGGQLSTCETPIELQTSQPGYLLQWFKDGSPIPLATGDTYTATETGDYEVRISGASGGCQLFSDVTTLEITQRPEFAFTFDKFLCENEELDLTIDTEPIGGAFSGPGISSNLFDASIAGVGQHILTYTIDNGLGCIFEENVIVRVQEGPNNPTVQGVVSCDLEGDELQVTDASGDYTYNWYTVPTSGIPDPAQTTAVFTLPELTETTSYFVSAVSPDGCESERIEVIAEVIKEPSPVIAVNSALEFCEGESVLIQGPNGFNSYLWSDGSTTPSISVTASGTYTLEVTTDAGCTSEVSSAIEVTVIPSPPIPVITSDQINGNFTICQGESITLTATEADSYNWSNAATTQSITVSEQGTFSVVVTNSSTCVSDSSESVTVIVSSSPTKPTITSNSEDFILCEGESLTLTASENDSYLWSTGETTQSITVSEAGTFTVRSANASNCNSEISDAVEVSVIETPVKPVISSNLAEGDFRICQGESVILTATQAASYYWSTGETSQSITVSEPGSYTVSIENAEGCVSNSADTVSVEVDICGDNSPPVISESVQVTSIGSQISFNLADLISDVDGNLDLSTLLIVEQPISGAVATIQNASILNVDYTGNTFSGTDIITISVCDFAGSCAEQQIEIEVLGEVKVYNAVSPNGDGKNDIFFLEFINLIEDTQENQVIIYNRWGSKVFSVSNYDNQVNVFKGLNNNGNPLPSGIYYYEIQFKSGRAGMTGYLNLRR</sequence>
<dbReference type="InterPro" id="IPR036116">
    <property type="entry name" value="FN3_sf"/>
</dbReference>
<dbReference type="NCBIfam" id="TIGR04131">
    <property type="entry name" value="Bac_Flav_CTERM"/>
    <property type="match status" value="1"/>
</dbReference>